<dbReference type="KEGG" id="noa:BKM31_17480"/>
<dbReference type="Pfam" id="PF13546">
    <property type="entry name" value="DDE_5"/>
    <property type="match status" value="1"/>
</dbReference>
<dbReference type="STRING" id="1909395.BKM31_17480"/>
<organism evidence="3 4">
    <name type="scientific">[Actinomadura] parvosata subsp. kistnae</name>
    <dbReference type="NCBI Taxonomy" id="1909395"/>
    <lineage>
        <taxon>Bacteria</taxon>
        <taxon>Bacillati</taxon>
        <taxon>Actinomycetota</taxon>
        <taxon>Actinomycetes</taxon>
        <taxon>Streptosporangiales</taxon>
        <taxon>Streptosporangiaceae</taxon>
        <taxon>Nonomuraea</taxon>
    </lineage>
</organism>
<accession>A0A1V0AJR7</accession>
<dbReference type="NCBIfam" id="NF041680">
    <property type="entry name" value="transp_NF041680"/>
    <property type="match status" value="1"/>
</dbReference>
<feature type="region of interest" description="Disordered" evidence="1">
    <location>
        <begin position="434"/>
        <end position="483"/>
    </location>
</feature>
<dbReference type="EMBL" id="CP017717">
    <property type="protein sequence ID" value="AQZ70460.1"/>
    <property type="molecule type" value="Genomic_DNA"/>
</dbReference>
<dbReference type="InterPro" id="IPR012337">
    <property type="entry name" value="RNaseH-like_sf"/>
</dbReference>
<feature type="compositionally biased region" description="Pro residues" evidence="1">
    <location>
        <begin position="443"/>
        <end position="454"/>
    </location>
</feature>
<reference evidence="4" key="1">
    <citation type="journal article" date="2017" name="Med. Chem. Commun.">
        <title>Nonomuraea sp. ATCC 55076 harbours the largest actinomycete chromosome to date and the kistamicin biosynthetic gene cluster.</title>
        <authorList>
            <person name="Nazari B."/>
            <person name="Forneris C.C."/>
            <person name="Gibson M.I."/>
            <person name="Moon K."/>
            <person name="Schramma K.R."/>
            <person name="Seyedsayamdost M.R."/>
        </authorList>
    </citation>
    <scope>NUCLEOTIDE SEQUENCE [LARGE SCALE GENOMIC DNA]</scope>
    <source>
        <strain evidence="4">ATCC 55076</strain>
    </source>
</reference>
<proteinExistence type="predicted"/>
<evidence type="ECO:0000259" key="2">
    <source>
        <dbReference type="Pfam" id="PF13546"/>
    </source>
</evidence>
<feature type="domain" description="Transposase IS701-like DDE" evidence="2">
    <location>
        <begin position="23"/>
        <end position="291"/>
    </location>
</feature>
<dbReference type="SUPFAM" id="SSF53098">
    <property type="entry name" value="Ribonuclease H-like"/>
    <property type="match status" value="1"/>
</dbReference>
<keyword evidence="4" id="KW-1185">Reference proteome</keyword>
<dbReference type="OrthoDB" id="3339508at2"/>
<protein>
    <submittedName>
        <fullName evidence="3">Transposase</fullName>
    </submittedName>
</protein>
<dbReference type="Proteomes" id="UP000190797">
    <property type="component" value="Chromosome"/>
</dbReference>
<evidence type="ECO:0000313" key="3">
    <source>
        <dbReference type="EMBL" id="AQZ70460.1"/>
    </source>
</evidence>
<dbReference type="RefSeq" id="WP_080046784.1">
    <property type="nucleotide sequence ID" value="NZ_CP017717.1"/>
</dbReference>
<dbReference type="AlphaFoldDB" id="A0A1V0AJR7"/>
<evidence type="ECO:0000256" key="1">
    <source>
        <dbReference type="SAM" id="MobiDB-lite"/>
    </source>
</evidence>
<name>A0A1V0AJR7_9ACTN</name>
<sequence>MSLLNDAAGVESLKVLSLFRNDVYACLRARADALFELADALLCEPGPVRSPVDLSLSPEYRRGHGALYGALNHGRIGIEQLRQVLAGLPLPRWPDGRIVLAVDVSPWLRADAPCSAERLFCHVYGRAKSASQFIPGWPYSFVAALEMGRTSWTAPLDVVRLGPTDDTTAVTATQLREVIERLIAAGQWCDGDPDLLIVTDAGYDITRLAYVLRDLPVELLGRIRSDRVLRHPAPTREEFLRAHPGGGRPPKHGGEFALAAPATWPEPAVSTLTDTTHYGKAEASAWDRLHPRLTHPAAWLDHEGALPIIEGTLIRLKVEHLPGDRDAPAVWLWSSKTGATGADVDRCWQAFLRRFDLEHTYRFWKQTLGWTRPKLRATQAADRWTWLLIIACTQLRLGRRLVEDQRHPWEKPLPHGQLIPARVRRGFRNLRTALAQPASAPKPSRPGPGRPPGIPNRRPAPRYDVGKTVKRSRTLAALQQSGG</sequence>
<dbReference type="InterPro" id="IPR038721">
    <property type="entry name" value="IS701-like_DDE_dom"/>
</dbReference>
<gene>
    <name evidence="3" type="ORF">BKM31_17480</name>
</gene>
<evidence type="ECO:0000313" key="4">
    <source>
        <dbReference type="Proteomes" id="UP000190797"/>
    </source>
</evidence>